<organism evidence="7 8">
    <name type="scientific">Citrus x changshan-huyou</name>
    <dbReference type="NCBI Taxonomy" id="2935761"/>
    <lineage>
        <taxon>Eukaryota</taxon>
        <taxon>Viridiplantae</taxon>
        <taxon>Streptophyta</taxon>
        <taxon>Embryophyta</taxon>
        <taxon>Tracheophyta</taxon>
        <taxon>Spermatophyta</taxon>
        <taxon>Magnoliopsida</taxon>
        <taxon>eudicotyledons</taxon>
        <taxon>Gunneridae</taxon>
        <taxon>Pentapetalae</taxon>
        <taxon>rosids</taxon>
        <taxon>malvids</taxon>
        <taxon>Sapindales</taxon>
        <taxon>Rutaceae</taxon>
        <taxon>Aurantioideae</taxon>
        <taxon>Citrus</taxon>
    </lineage>
</organism>
<evidence type="ECO:0000256" key="4">
    <source>
        <dbReference type="ARBA" id="ARBA00022729"/>
    </source>
</evidence>
<accession>A0AAP0LTL8</accession>
<dbReference type="Pfam" id="PF14541">
    <property type="entry name" value="TAXi_C"/>
    <property type="match status" value="1"/>
</dbReference>
<dbReference type="GO" id="GO:0006508">
    <property type="term" value="P:proteolysis"/>
    <property type="evidence" value="ECO:0007669"/>
    <property type="project" value="InterPro"/>
</dbReference>
<sequence length="436" mass="46970">MAALSYNFSLICSLVLVLISPSTAKTSFRPKALVLPVTKDSSTLQYVTEIKQRTPHVPVKLTIDLGGRSLWVNCDEETYKSSSYKFAPCHSAPCSLANARICWDCFSEPRQFCQNRTCNILPDNPIRGIFSNGPVSMDVVSIQSTDGKNPGKVVSLPQLLFVCASFDLSDLAKGVTGMAGLGRAKISLPSLFSAAFSFPRKFAICLSSSTKANGAVFFGDGPYVMLPDVDVSKSLTYTPLILNPVTTASISLFPEPSSDYFIGVKSIKINGNVVPLNTSLLSVDKKGFGGTKISTVNPYTVMETSIYKAFTEAFIKELANVPRVKPVSPFGTCFSSTHIGSTRVGAAVPQIDLVLQSSKVIWSIFGANSMVQVKDDVLCLGFVDGGVNPRTSIVIGGHQLEDNLLQFDLATSRLGFSSSLLFHRTTCSNFNFTSHA</sequence>
<dbReference type="GO" id="GO:0005576">
    <property type="term" value="C:extracellular region"/>
    <property type="evidence" value="ECO:0007669"/>
    <property type="project" value="UniProtKB-SubCell"/>
</dbReference>
<dbReference type="InterPro" id="IPR032799">
    <property type="entry name" value="TAXi_C"/>
</dbReference>
<dbReference type="InterPro" id="IPR033868">
    <property type="entry name" value="Xylanase_inhibitor_I-like"/>
</dbReference>
<dbReference type="Gene3D" id="2.40.70.10">
    <property type="entry name" value="Acid Proteases"/>
    <property type="match status" value="2"/>
</dbReference>
<keyword evidence="4 5" id="KW-0732">Signal</keyword>
<dbReference type="GO" id="GO:0004190">
    <property type="term" value="F:aspartic-type endopeptidase activity"/>
    <property type="evidence" value="ECO:0007669"/>
    <property type="project" value="InterPro"/>
</dbReference>
<evidence type="ECO:0000313" key="7">
    <source>
        <dbReference type="EMBL" id="KAK9182516.1"/>
    </source>
</evidence>
<feature type="domain" description="Peptidase A1" evidence="6">
    <location>
        <begin position="46"/>
        <end position="417"/>
    </location>
</feature>
<dbReference type="EMBL" id="JBCGBO010000024">
    <property type="protein sequence ID" value="KAK9182516.1"/>
    <property type="molecule type" value="Genomic_DNA"/>
</dbReference>
<dbReference type="FunFam" id="2.40.70.10:FF:000045">
    <property type="entry name" value="Basic 7S globulin"/>
    <property type="match status" value="1"/>
</dbReference>
<dbReference type="InterPro" id="IPR033121">
    <property type="entry name" value="PEPTIDASE_A1"/>
</dbReference>
<name>A0AAP0LTL8_9ROSI</name>
<dbReference type="InterPro" id="IPR021109">
    <property type="entry name" value="Peptidase_aspartic_dom_sf"/>
</dbReference>
<evidence type="ECO:0000256" key="5">
    <source>
        <dbReference type="SAM" id="SignalP"/>
    </source>
</evidence>
<comment type="subcellular location">
    <subcellularLocation>
        <location evidence="1">Secreted</location>
        <location evidence="1">Extracellular space</location>
    </subcellularLocation>
</comment>
<dbReference type="InterPro" id="IPR001461">
    <property type="entry name" value="Aspartic_peptidase_A1"/>
</dbReference>
<evidence type="ECO:0000256" key="1">
    <source>
        <dbReference type="ARBA" id="ARBA00004239"/>
    </source>
</evidence>
<evidence type="ECO:0000259" key="6">
    <source>
        <dbReference type="PROSITE" id="PS51767"/>
    </source>
</evidence>
<evidence type="ECO:0000313" key="8">
    <source>
        <dbReference type="Proteomes" id="UP001428341"/>
    </source>
</evidence>
<evidence type="ECO:0000256" key="2">
    <source>
        <dbReference type="ARBA" id="ARBA00007447"/>
    </source>
</evidence>
<dbReference type="CDD" id="cd05489">
    <property type="entry name" value="xylanase_inhibitor_I_like"/>
    <property type="match status" value="1"/>
</dbReference>
<evidence type="ECO:0000256" key="3">
    <source>
        <dbReference type="ARBA" id="ARBA00022525"/>
    </source>
</evidence>
<feature type="signal peptide" evidence="5">
    <location>
        <begin position="1"/>
        <end position="24"/>
    </location>
</feature>
<comment type="caution">
    <text evidence="7">The sequence shown here is derived from an EMBL/GenBank/DDBJ whole genome shotgun (WGS) entry which is preliminary data.</text>
</comment>
<keyword evidence="3" id="KW-0964">Secreted</keyword>
<gene>
    <name evidence="7" type="ORF">WN944_025661</name>
</gene>
<protein>
    <recommendedName>
        <fullName evidence="6">Peptidase A1 domain-containing protein</fullName>
    </recommendedName>
</protein>
<dbReference type="PANTHER" id="PTHR47965:SF103">
    <property type="entry name" value="EUKARYOTIC ASPARTYL PROTEASE FAMILY PROTEIN"/>
    <property type="match status" value="1"/>
</dbReference>
<proteinExistence type="inferred from homology"/>
<comment type="similarity">
    <text evidence="2">Belongs to the peptidase A1 family.</text>
</comment>
<dbReference type="Proteomes" id="UP001428341">
    <property type="component" value="Unassembled WGS sequence"/>
</dbReference>
<dbReference type="SUPFAM" id="SSF50630">
    <property type="entry name" value="Acid proteases"/>
    <property type="match status" value="1"/>
</dbReference>
<dbReference type="Pfam" id="PF14543">
    <property type="entry name" value="TAXi_N"/>
    <property type="match status" value="1"/>
</dbReference>
<dbReference type="AlphaFoldDB" id="A0AAP0LTL8"/>
<reference evidence="7 8" key="1">
    <citation type="submission" date="2024-05" db="EMBL/GenBank/DDBJ databases">
        <title>Haplotype-resolved chromosome-level genome assembly of Huyou (Citrus changshanensis).</title>
        <authorList>
            <person name="Miao C."/>
            <person name="Chen W."/>
            <person name="Wu Y."/>
            <person name="Wang L."/>
            <person name="Zhao S."/>
            <person name="Grierson D."/>
            <person name="Xu C."/>
            <person name="Chen K."/>
        </authorList>
    </citation>
    <scope>NUCLEOTIDE SEQUENCE [LARGE SCALE GENOMIC DNA]</scope>
    <source>
        <strain evidence="7">01-14</strain>
        <tissue evidence="7">Leaf</tissue>
    </source>
</reference>
<dbReference type="PANTHER" id="PTHR47965">
    <property type="entry name" value="ASPARTYL PROTEASE-RELATED"/>
    <property type="match status" value="1"/>
</dbReference>
<dbReference type="InterPro" id="IPR032861">
    <property type="entry name" value="TAXi_N"/>
</dbReference>
<feature type="chain" id="PRO_5042846101" description="Peptidase A1 domain-containing protein" evidence="5">
    <location>
        <begin position="25"/>
        <end position="436"/>
    </location>
</feature>
<dbReference type="PROSITE" id="PS51767">
    <property type="entry name" value="PEPTIDASE_A1"/>
    <property type="match status" value="1"/>
</dbReference>
<dbReference type="FunFam" id="2.40.70.10:FF:000041">
    <property type="entry name" value="Basic 7S globulin"/>
    <property type="match status" value="1"/>
</dbReference>
<keyword evidence="8" id="KW-1185">Reference proteome</keyword>